<dbReference type="InterPro" id="IPR015712">
    <property type="entry name" value="DNA-dir_RNA_pol_su2"/>
</dbReference>
<dbReference type="GO" id="GO:0000428">
    <property type="term" value="C:DNA-directed RNA polymerase complex"/>
    <property type="evidence" value="ECO:0007669"/>
    <property type="project" value="UniProtKB-KW"/>
</dbReference>
<dbReference type="GO" id="GO:0003677">
    <property type="term" value="F:DNA binding"/>
    <property type="evidence" value="ECO:0007669"/>
    <property type="project" value="InterPro"/>
</dbReference>
<comment type="caution">
    <text evidence="9">The sequence shown here is derived from an EMBL/GenBank/DDBJ whole genome shotgun (WGS) entry which is preliminary data.</text>
</comment>
<keyword evidence="3 9" id="KW-0808">Transferase</keyword>
<dbReference type="Pfam" id="PF04560">
    <property type="entry name" value="RNA_pol_Rpb2_7"/>
    <property type="match status" value="1"/>
</dbReference>
<evidence type="ECO:0000256" key="3">
    <source>
        <dbReference type="ARBA" id="ARBA00022679"/>
    </source>
</evidence>
<reference evidence="9 10" key="1">
    <citation type="journal article" date="2020" name="Biotechnol. Biofuels">
        <title>New insights from the biogas microbiome by comprehensive genome-resolved metagenomics of nearly 1600 species originating from multiple anaerobic digesters.</title>
        <authorList>
            <person name="Campanaro S."/>
            <person name="Treu L."/>
            <person name="Rodriguez-R L.M."/>
            <person name="Kovalovszki A."/>
            <person name="Ziels R.M."/>
            <person name="Maus I."/>
            <person name="Zhu X."/>
            <person name="Kougias P.G."/>
            <person name="Basile A."/>
            <person name="Luo G."/>
            <person name="Schluter A."/>
            <person name="Konstantinidis K.T."/>
            <person name="Angelidaki I."/>
        </authorList>
    </citation>
    <scope>NUCLEOTIDE SEQUENCE [LARGE SCALE GENOMIC DNA]</scope>
    <source>
        <strain evidence="9">AS22ysBPME_46</strain>
    </source>
</reference>
<dbReference type="Gene3D" id="2.40.270.10">
    <property type="entry name" value="DNA-directed RNA polymerase, subunit 2, domain 6"/>
    <property type="match status" value="1"/>
</dbReference>
<dbReference type="InterPro" id="IPR007120">
    <property type="entry name" value="DNA-dir_RNAP_su2_dom"/>
</dbReference>
<evidence type="ECO:0000259" key="7">
    <source>
        <dbReference type="Pfam" id="PF00562"/>
    </source>
</evidence>
<dbReference type="Gene3D" id="3.90.1800.10">
    <property type="entry name" value="RNA polymerase alpha subunit dimerisation domain"/>
    <property type="match status" value="1"/>
</dbReference>
<dbReference type="Proteomes" id="UP000585579">
    <property type="component" value="Unassembled WGS sequence"/>
</dbReference>
<evidence type="ECO:0000256" key="2">
    <source>
        <dbReference type="ARBA" id="ARBA00022478"/>
    </source>
</evidence>
<dbReference type="GO" id="GO:0003899">
    <property type="term" value="F:DNA-directed RNA polymerase activity"/>
    <property type="evidence" value="ECO:0007669"/>
    <property type="project" value="UniProtKB-EC"/>
</dbReference>
<dbReference type="EC" id="2.7.7.6" evidence="1"/>
<protein>
    <recommendedName>
        <fullName evidence="1">DNA-directed RNA polymerase</fullName>
        <ecNumber evidence="1">2.7.7.6</ecNumber>
    </recommendedName>
</protein>
<dbReference type="Pfam" id="PF00562">
    <property type="entry name" value="RNA_pol_Rpb2_6"/>
    <property type="match status" value="1"/>
</dbReference>
<accession>A0A7K4ARX5</accession>
<dbReference type="InterPro" id="IPR007641">
    <property type="entry name" value="RNA_pol_Rpb2_7"/>
</dbReference>
<comment type="subunit">
    <text evidence="6">Part of the RNA polymerase complex.</text>
</comment>
<evidence type="ECO:0000256" key="5">
    <source>
        <dbReference type="ARBA" id="ARBA00023163"/>
    </source>
</evidence>
<name>A0A7K4ARX5_9EURY</name>
<evidence type="ECO:0000256" key="1">
    <source>
        <dbReference type="ARBA" id="ARBA00012418"/>
    </source>
</evidence>
<feature type="domain" description="DNA-directed RNA polymerase subunit 2 hybrid-binding" evidence="7">
    <location>
        <begin position="2"/>
        <end position="78"/>
    </location>
</feature>
<evidence type="ECO:0000256" key="6">
    <source>
        <dbReference type="ARBA" id="ARBA00025838"/>
    </source>
</evidence>
<keyword evidence="4 9" id="KW-0548">Nucleotidyltransferase</keyword>
<dbReference type="InterPro" id="IPR037033">
    <property type="entry name" value="DNA-dir_RNAP_su2_hyb_sf"/>
</dbReference>
<dbReference type="GO" id="GO:0006351">
    <property type="term" value="P:DNA-templated transcription"/>
    <property type="evidence" value="ECO:0007669"/>
    <property type="project" value="InterPro"/>
</dbReference>
<dbReference type="EMBL" id="JAAYQL010000005">
    <property type="protein sequence ID" value="NLK31459.1"/>
    <property type="molecule type" value="Genomic_DNA"/>
</dbReference>
<keyword evidence="2 9" id="KW-0240">DNA-directed RNA polymerase</keyword>
<feature type="domain" description="RNA polymerase Rpb2" evidence="8">
    <location>
        <begin position="80"/>
        <end position="171"/>
    </location>
</feature>
<evidence type="ECO:0000313" key="9">
    <source>
        <dbReference type="EMBL" id="NLK31459.1"/>
    </source>
</evidence>
<sequence>FSGEKEEDLREALKRHGFAHTGKEVFYDGTTGKMIPADVFVGVILYQKLHHMVTSKMHARSRGPVQVLTRQPTEGRAREGGLRFGEMERDVLVGHGAAMSLKERLLDESDKVVELVCSHCGMIATYDKQRNVSFCSACGADTDIYPVEMSYAFKLLLDEIKSLGVAPRLNLEDAV</sequence>
<feature type="non-terminal residue" evidence="9">
    <location>
        <position position="1"/>
    </location>
</feature>
<dbReference type="AlphaFoldDB" id="A0A7K4ARX5"/>
<dbReference type="GO" id="GO:0032549">
    <property type="term" value="F:ribonucleoside binding"/>
    <property type="evidence" value="ECO:0007669"/>
    <property type="project" value="InterPro"/>
</dbReference>
<evidence type="ECO:0000313" key="10">
    <source>
        <dbReference type="Proteomes" id="UP000585579"/>
    </source>
</evidence>
<gene>
    <name evidence="9" type="ORF">GX302_01060</name>
</gene>
<organism evidence="9 10">
    <name type="scientific">Methanosarcina flavescens</name>
    <dbReference type="NCBI Taxonomy" id="1715806"/>
    <lineage>
        <taxon>Archaea</taxon>
        <taxon>Methanobacteriati</taxon>
        <taxon>Methanobacteriota</taxon>
        <taxon>Stenosarchaea group</taxon>
        <taxon>Methanomicrobia</taxon>
        <taxon>Methanosarcinales</taxon>
        <taxon>Methanosarcinaceae</taxon>
        <taxon>Methanosarcina</taxon>
    </lineage>
</organism>
<dbReference type="SUPFAM" id="SSF64484">
    <property type="entry name" value="beta and beta-prime subunits of DNA dependent RNA-polymerase"/>
    <property type="match status" value="1"/>
</dbReference>
<evidence type="ECO:0000259" key="8">
    <source>
        <dbReference type="Pfam" id="PF04560"/>
    </source>
</evidence>
<proteinExistence type="predicted"/>
<evidence type="ECO:0000256" key="4">
    <source>
        <dbReference type="ARBA" id="ARBA00022695"/>
    </source>
</evidence>
<keyword evidence="5" id="KW-0804">Transcription</keyword>
<dbReference type="PANTHER" id="PTHR20856">
    <property type="entry name" value="DNA-DIRECTED RNA POLYMERASE I SUBUNIT 2"/>
    <property type="match status" value="1"/>
</dbReference>